<dbReference type="OrthoDB" id="2015333at2759"/>
<name>A0A0C2W8A0_AMAMK</name>
<dbReference type="AlphaFoldDB" id="A0A0C2W8A0"/>
<dbReference type="EMBL" id="KN818372">
    <property type="protein sequence ID" value="KIL57397.1"/>
    <property type="molecule type" value="Genomic_DNA"/>
</dbReference>
<dbReference type="Proteomes" id="UP000054549">
    <property type="component" value="Unassembled WGS sequence"/>
</dbReference>
<keyword evidence="2" id="KW-1185">Reference proteome</keyword>
<reference evidence="1 2" key="1">
    <citation type="submission" date="2014-04" db="EMBL/GenBank/DDBJ databases">
        <title>Evolutionary Origins and Diversification of the Mycorrhizal Mutualists.</title>
        <authorList>
            <consortium name="DOE Joint Genome Institute"/>
            <consortium name="Mycorrhizal Genomics Consortium"/>
            <person name="Kohler A."/>
            <person name="Kuo A."/>
            <person name="Nagy L.G."/>
            <person name="Floudas D."/>
            <person name="Copeland A."/>
            <person name="Barry K.W."/>
            <person name="Cichocki N."/>
            <person name="Veneault-Fourrey C."/>
            <person name="LaButti K."/>
            <person name="Lindquist E.A."/>
            <person name="Lipzen A."/>
            <person name="Lundell T."/>
            <person name="Morin E."/>
            <person name="Murat C."/>
            <person name="Riley R."/>
            <person name="Ohm R."/>
            <person name="Sun H."/>
            <person name="Tunlid A."/>
            <person name="Henrissat B."/>
            <person name="Grigoriev I.V."/>
            <person name="Hibbett D.S."/>
            <person name="Martin F."/>
        </authorList>
    </citation>
    <scope>NUCLEOTIDE SEQUENCE [LARGE SCALE GENOMIC DNA]</scope>
    <source>
        <strain evidence="1 2">Koide BX008</strain>
    </source>
</reference>
<protein>
    <submittedName>
        <fullName evidence="1">Uncharacterized protein</fullName>
    </submittedName>
</protein>
<feature type="non-terminal residue" evidence="1">
    <location>
        <position position="1"/>
    </location>
</feature>
<gene>
    <name evidence="1" type="ORF">M378DRAFT_1029324</name>
</gene>
<dbReference type="Gene3D" id="1.10.357.50">
    <property type="match status" value="1"/>
</dbReference>
<evidence type="ECO:0000313" key="1">
    <source>
        <dbReference type="EMBL" id="KIL57397.1"/>
    </source>
</evidence>
<dbReference type="STRING" id="946122.A0A0C2W8A0"/>
<dbReference type="InParanoid" id="A0A0C2W8A0"/>
<accession>A0A0C2W8A0</accession>
<evidence type="ECO:0000313" key="2">
    <source>
        <dbReference type="Proteomes" id="UP000054549"/>
    </source>
</evidence>
<organism evidence="1 2">
    <name type="scientific">Amanita muscaria (strain Koide BX008)</name>
    <dbReference type="NCBI Taxonomy" id="946122"/>
    <lineage>
        <taxon>Eukaryota</taxon>
        <taxon>Fungi</taxon>
        <taxon>Dikarya</taxon>
        <taxon>Basidiomycota</taxon>
        <taxon>Agaricomycotina</taxon>
        <taxon>Agaricomycetes</taxon>
        <taxon>Agaricomycetidae</taxon>
        <taxon>Agaricales</taxon>
        <taxon>Pluteineae</taxon>
        <taxon>Amanitaceae</taxon>
        <taxon>Amanita</taxon>
    </lineage>
</organism>
<dbReference type="HOGENOM" id="CLU_2190089_0_0_1"/>
<proteinExistence type="predicted"/>
<sequence>GDKGHSSSIVDLFDSLRSPTFSLLPELEWADAYQEARFFTSLSKAPLFSAPRRPVQVLPFVENLFLTEMLSHLNEYLEPQSPLHSLRKPTGCYGRETCRAVQLPPRNMH</sequence>